<dbReference type="GO" id="GO:0016772">
    <property type="term" value="F:transferase activity, transferring phosphorus-containing groups"/>
    <property type="evidence" value="ECO:0007669"/>
    <property type="project" value="InterPro"/>
</dbReference>
<evidence type="ECO:0000259" key="4">
    <source>
        <dbReference type="Pfam" id="PF11380"/>
    </source>
</evidence>
<dbReference type="Pfam" id="PF11380">
    <property type="entry name" value="Stealth_CR2"/>
    <property type="match status" value="1"/>
</dbReference>
<dbReference type="Proteomes" id="UP000181969">
    <property type="component" value="Unassembled WGS sequence"/>
</dbReference>
<dbReference type="GO" id="GO:0000271">
    <property type="term" value="P:polysaccharide biosynthetic process"/>
    <property type="evidence" value="ECO:0007669"/>
    <property type="project" value="UniProtKB-KW"/>
</dbReference>
<name>A0A1I4GAZ5_9LACT</name>
<accession>A0A1I4GAZ5</accession>
<dbReference type="AlphaFoldDB" id="A0A1I4GAZ5"/>
<evidence type="ECO:0000256" key="1">
    <source>
        <dbReference type="ARBA" id="ARBA00007583"/>
    </source>
</evidence>
<comment type="similarity">
    <text evidence="1">Belongs to the stealth family.</text>
</comment>
<sequence>MTDKIDFVITYLDGADPEWIKERNYYREKIQGITPHENGDSRYRNMDNYHFLLRSIEKFAPWVNKIHIVTWGHVPEWLNTENPKINVVNHKDFIPEEYLPTFNTNPIELNFDRIPGLAEQFVNFNDDMFLNAPTKPTDFFENGLPKLQIMHAPFMPSDAIFSNNILAFNKVADTKWLINPKMFSLKNGLFAALSNLYLFPILKFYGKFLGFREDHLTVPLTKTIYREFREALPEYFDFVSKGKFRNSQDVRGISNWAIADYARATNQFEPMNSFKFGSLVNLGKDVDFEKLFKSKYKVLCLEDGDFVAEEDFDDVVNKMNTAFAKKFPNKSGFEK</sequence>
<evidence type="ECO:0000256" key="3">
    <source>
        <dbReference type="ARBA" id="ARBA00023169"/>
    </source>
</evidence>
<evidence type="ECO:0000313" key="6">
    <source>
        <dbReference type="Proteomes" id="UP000181969"/>
    </source>
</evidence>
<organism evidence="5 6">
    <name type="scientific">Lactococcus garvieae</name>
    <dbReference type="NCBI Taxonomy" id="1363"/>
    <lineage>
        <taxon>Bacteria</taxon>
        <taxon>Bacillati</taxon>
        <taxon>Bacillota</taxon>
        <taxon>Bacilli</taxon>
        <taxon>Lactobacillales</taxon>
        <taxon>Streptococcaceae</taxon>
        <taxon>Lactococcus</taxon>
    </lineage>
</organism>
<feature type="domain" description="Stealth protein CR2 conserved region 2" evidence="4">
    <location>
        <begin position="42"/>
        <end position="142"/>
    </location>
</feature>
<protein>
    <submittedName>
        <fullName evidence="5">Stealth protein CR2, conserved region 2</fullName>
    </submittedName>
</protein>
<keyword evidence="3" id="KW-0270">Exopolysaccharide synthesis</keyword>
<dbReference type="PANTHER" id="PTHR24045:SF0">
    <property type="entry name" value="N-ACETYLGLUCOSAMINE-1-PHOSPHOTRANSFERASE SUBUNITS ALPHA_BETA"/>
    <property type="match status" value="1"/>
</dbReference>
<dbReference type="InterPro" id="IPR047141">
    <property type="entry name" value="Stealth"/>
</dbReference>
<evidence type="ECO:0000256" key="2">
    <source>
        <dbReference type="ARBA" id="ARBA00022679"/>
    </source>
</evidence>
<dbReference type="OrthoDB" id="9776077at2"/>
<evidence type="ECO:0000313" key="5">
    <source>
        <dbReference type="EMBL" id="SFL26713.1"/>
    </source>
</evidence>
<reference evidence="5 6" key="1">
    <citation type="submission" date="2016-10" db="EMBL/GenBank/DDBJ databases">
        <authorList>
            <person name="de Groot N.N."/>
        </authorList>
    </citation>
    <scope>NUCLEOTIDE SEQUENCE [LARGE SCALE GENOMIC DNA]</scope>
    <source>
        <strain evidence="5 6">M79</strain>
    </source>
</reference>
<dbReference type="EMBL" id="FOTJ01000003">
    <property type="protein sequence ID" value="SFL26713.1"/>
    <property type="molecule type" value="Genomic_DNA"/>
</dbReference>
<dbReference type="PANTHER" id="PTHR24045">
    <property type="match status" value="1"/>
</dbReference>
<proteinExistence type="inferred from homology"/>
<dbReference type="RefSeq" id="WP_074750793.1">
    <property type="nucleotide sequence ID" value="NZ_FOTJ01000003.1"/>
</dbReference>
<gene>
    <name evidence="5" type="ORF">SAMN05216438_103149</name>
</gene>
<keyword evidence="2" id="KW-0808">Transferase</keyword>
<dbReference type="InterPro" id="IPR021520">
    <property type="entry name" value="Stealth_CR2"/>
</dbReference>